<protein>
    <submittedName>
        <fullName evidence="2 3">Glutamine amidotransferase</fullName>
    </submittedName>
</protein>
<dbReference type="EMBL" id="JARCJK010000002">
    <property type="protein sequence ID" value="MDE4165258.1"/>
    <property type="molecule type" value="Genomic_DNA"/>
</dbReference>
<reference evidence="3 5" key="2">
    <citation type="submission" date="2023-02" db="EMBL/GenBank/DDBJ databases">
        <title>Population genomics of bacteria associated with diatom.</title>
        <authorList>
            <person name="Xie J."/>
            <person name="Wang H."/>
        </authorList>
    </citation>
    <scope>NUCLEOTIDE SEQUENCE [LARGE SCALE GENOMIC DNA]</scope>
    <source>
        <strain evidence="3 5">PT47_8</strain>
    </source>
</reference>
<keyword evidence="2" id="KW-0808">Transferase</keyword>
<dbReference type="PANTHER" id="PTHR42695">
    <property type="entry name" value="GLUTAMINE AMIDOTRANSFERASE YLR126C-RELATED"/>
    <property type="match status" value="1"/>
</dbReference>
<dbReference type="GO" id="GO:0016740">
    <property type="term" value="F:transferase activity"/>
    <property type="evidence" value="ECO:0007669"/>
    <property type="project" value="UniProtKB-KW"/>
</dbReference>
<evidence type="ECO:0000313" key="3">
    <source>
        <dbReference type="EMBL" id="MDE4165258.1"/>
    </source>
</evidence>
<dbReference type="InterPro" id="IPR029062">
    <property type="entry name" value="Class_I_gatase-like"/>
</dbReference>
<dbReference type="PATRIC" id="fig|60890.4.peg.2832"/>
<feature type="domain" description="Glutamine amidotransferase" evidence="1">
    <location>
        <begin position="53"/>
        <end position="187"/>
    </location>
</feature>
<gene>
    <name evidence="2" type="ORF">JL2886_02908</name>
    <name evidence="3" type="ORF">PXK24_06110</name>
</gene>
<dbReference type="InterPro" id="IPR017926">
    <property type="entry name" value="GATASE"/>
</dbReference>
<proteinExistence type="predicted"/>
<dbReference type="Pfam" id="PF00117">
    <property type="entry name" value="GATase"/>
    <property type="match status" value="1"/>
</dbReference>
<evidence type="ECO:0000313" key="4">
    <source>
        <dbReference type="Proteomes" id="UP000092565"/>
    </source>
</evidence>
<dbReference type="Proteomes" id="UP001218364">
    <property type="component" value="Unassembled WGS sequence"/>
</dbReference>
<dbReference type="PROSITE" id="PS51273">
    <property type="entry name" value="GATASE_TYPE_1"/>
    <property type="match status" value="1"/>
</dbReference>
<dbReference type="Proteomes" id="UP000092565">
    <property type="component" value="Chromosome"/>
</dbReference>
<organism evidence="2 4">
    <name type="scientific">Phaeobacter gallaeciensis</name>
    <dbReference type="NCBI Taxonomy" id="60890"/>
    <lineage>
        <taxon>Bacteria</taxon>
        <taxon>Pseudomonadati</taxon>
        <taxon>Pseudomonadota</taxon>
        <taxon>Alphaproteobacteria</taxon>
        <taxon>Rhodobacterales</taxon>
        <taxon>Roseobacteraceae</taxon>
        <taxon>Phaeobacter</taxon>
    </lineage>
</organism>
<dbReference type="GO" id="GO:0005829">
    <property type="term" value="C:cytosol"/>
    <property type="evidence" value="ECO:0007669"/>
    <property type="project" value="TreeGrafter"/>
</dbReference>
<sequence>MHLAILMTNTDESDFAAHHPKDGEKFADLIHMARPGWDVSVFSVKDGVFPKDIADFDGAMITGSPASVRDDLPWIAPLMDLIRDMNTRKQPLFGACFGHQAVALALGGSLGVNPCGWVQGLTLNALQNTPPWARELPDPLRLYGSHKECVCAMPQGAVRTATSNGMIAGFTIGRHIWTTQHHPEMSHVFITALTEEMKGMLPEDVHAQAVASLAETSDQARFTEALARFFEQGIG</sequence>
<dbReference type="Gene3D" id="3.40.50.880">
    <property type="match status" value="1"/>
</dbReference>
<dbReference type="RefSeq" id="WP_065272563.1">
    <property type="nucleotide sequence ID" value="NZ_JARCIZ010000002.1"/>
</dbReference>
<dbReference type="AlphaFoldDB" id="A0A1B0ZUN1"/>
<keyword evidence="2" id="KW-0315">Glutamine amidotransferase</keyword>
<keyword evidence="4" id="KW-1185">Reference proteome</keyword>
<evidence type="ECO:0000313" key="5">
    <source>
        <dbReference type="Proteomes" id="UP001218364"/>
    </source>
</evidence>
<reference evidence="2 4" key="1">
    <citation type="submission" date="2016-04" db="EMBL/GenBank/DDBJ databases">
        <authorList>
            <person name="Evans L.H."/>
            <person name="Alamgir A."/>
            <person name="Owens N."/>
            <person name="Weber N.D."/>
            <person name="Virtaneva K."/>
            <person name="Barbian K."/>
            <person name="Babar A."/>
            <person name="Rosenke K."/>
        </authorList>
    </citation>
    <scope>NUCLEOTIDE SEQUENCE [LARGE SCALE GENOMIC DNA]</scope>
    <source>
        <strain evidence="2 4">JL2886</strain>
    </source>
</reference>
<evidence type="ECO:0000259" key="1">
    <source>
        <dbReference type="Pfam" id="PF00117"/>
    </source>
</evidence>
<dbReference type="OrthoDB" id="7365442at2"/>
<dbReference type="SUPFAM" id="SSF52317">
    <property type="entry name" value="Class I glutamine amidotransferase-like"/>
    <property type="match status" value="1"/>
</dbReference>
<name>A0A1B0ZUN1_9RHOB</name>
<dbReference type="PANTHER" id="PTHR42695:SF5">
    <property type="entry name" value="GLUTAMINE AMIDOTRANSFERASE YLR126C-RELATED"/>
    <property type="match status" value="1"/>
</dbReference>
<dbReference type="EMBL" id="CP015124">
    <property type="protein sequence ID" value="ANP37794.1"/>
    <property type="molecule type" value="Genomic_DNA"/>
</dbReference>
<evidence type="ECO:0000313" key="2">
    <source>
        <dbReference type="EMBL" id="ANP37794.1"/>
    </source>
</evidence>
<dbReference type="CDD" id="cd01741">
    <property type="entry name" value="GATase1_1"/>
    <property type="match status" value="1"/>
</dbReference>
<accession>A0A1B0ZUN1</accession>
<dbReference type="InterPro" id="IPR044992">
    <property type="entry name" value="ChyE-like"/>
</dbReference>
<dbReference type="PRINTS" id="PR00099">
    <property type="entry name" value="CPSGATASE"/>
</dbReference>